<gene>
    <name evidence="1" type="ORF">V5F30_15690</name>
</gene>
<proteinExistence type="predicted"/>
<dbReference type="EMBL" id="JBAFUR010000004">
    <property type="protein sequence ID" value="MFG1253653.1"/>
    <property type="molecule type" value="Genomic_DNA"/>
</dbReference>
<accession>A0ABW6ZIK4</accession>
<protein>
    <submittedName>
        <fullName evidence="1">Uncharacterized protein</fullName>
    </submittedName>
</protein>
<evidence type="ECO:0000313" key="2">
    <source>
        <dbReference type="Proteomes" id="UP001604043"/>
    </source>
</evidence>
<dbReference type="Proteomes" id="UP001604043">
    <property type="component" value="Unassembled WGS sequence"/>
</dbReference>
<keyword evidence="2" id="KW-1185">Reference proteome</keyword>
<dbReference type="RefSeq" id="WP_038192844.1">
    <property type="nucleotide sequence ID" value="NZ_JBAFUR010000004.1"/>
</dbReference>
<comment type="caution">
    <text evidence="1">The sequence shown here is derived from an EMBL/GenBank/DDBJ whole genome shotgun (WGS) entry which is preliminary data.</text>
</comment>
<name>A0ABW6ZIK4_9HYPH</name>
<reference evidence="1 2" key="1">
    <citation type="submission" date="2024-02" db="EMBL/GenBank/DDBJ databases">
        <title>Expansion and revision of Xanthobacter and proposal of Roseixanthobacter gen. nov.</title>
        <authorList>
            <person name="Soltysiak M.P.M."/>
            <person name="Jalihal A."/>
            <person name="Ory A."/>
            <person name="Chrisophersen C."/>
            <person name="Lee A.D."/>
            <person name="Boulton J."/>
            <person name="Springer M."/>
        </authorList>
    </citation>
    <scope>NUCLEOTIDE SEQUENCE [LARGE SCALE GENOMIC DNA]</scope>
    <source>
        <strain evidence="1 2">CB5</strain>
    </source>
</reference>
<evidence type="ECO:0000313" key="1">
    <source>
        <dbReference type="EMBL" id="MFG1253653.1"/>
    </source>
</evidence>
<organism evidence="1 2">
    <name type="scientific">Xanthobacter aminoxidans</name>
    <dbReference type="NCBI Taxonomy" id="186280"/>
    <lineage>
        <taxon>Bacteria</taxon>
        <taxon>Pseudomonadati</taxon>
        <taxon>Pseudomonadota</taxon>
        <taxon>Alphaproteobacteria</taxon>
        <taxon>Hyphomicrobiales</taxon>
        <taxon>Xanthobacteraceae</taxon>
        <taxon>Xanthobacter</taxon>
    </lineage>
</organism>
<sequence>MSADDPTAIAAVPVIPIAGGFRLLVMRELALDEGPPAYAVIGQTLVRAPPRSIRHGVAFALAFGPEVMAWLNQALGRPAWRDASGETLRNPRWPGLQWHRAPRAWPGGTLTTEWSADILFPEEADCAAFALAFADALSGREAVSQTD</sequence>